<gene>
    <name evidence="2" type="ORF">ATN84_17050</name>
</gene>
<dbReference type="InterPro" id="IPR012349">
    <property type="entry name" value="Split_barrel_FMN-bd"/>
</dbReference>
<protein>
    <submittedName>
        <fullName evidence="2">Pyridoxamine 5'-phosphate oxidase</fullName>
    </submittedName>
</protein>
<dbReference type="EMBL" id="LNTU01000037">
    <property type="protein sequence ID" value="KXF75956.1"/>
    <property type="molecule type" value="Genomic_DNA"/>
</dbReference>
<name>A0A135HRX7_9HYPH</name>
<proteinExistence type="predicted"/>
<keyword evidence="3" id="KW-1185">Reference proteome</keyword>
<dbReference type="AlphaFoldDB" id="A0A135HRX7"/>
<dbReference type="PANTHER" id="PTHR42815">
    <property type="entry name" value="FAD-BINDING, PUTATIVE (AFU_ORTHOLOGUE AFUA_6G07600)-RELATED"/>
    <property type="match status" value="1"/>
</dbReference>
<organism evidence="2 3">
    <name type="scientific">Paramesorhizobium deserti</name>
    <dbReference type="NCBI Taxonomy" id="1494590"/>
    <lineage>
        <taxon>Bacteria</taxon>
        <taxon>Pseudomonadati</taxon>
        <taxon>Pseudomonadota</taxon>
        <taxon>Alphaproteobacteria</taxon>
        <taxon>Hyphomicrobiales</taxon>
        <taxon>Phyllobacteriaceae</taxon>
        <taxon>Paramesorhizobium</taxon>
    </lineage>
</organism>
<evidence type="ECO:0000313" key="2">
    <source>
        <dbReference type="EMBL" id="KXF75956.1"/>
    </source>
</evidence>
<feature type="compositionally biased region" description="Polar residues" evidence="1">
    <location>
        <begin position="281"/>
        <end position="291"/>
    </location>
</feature>
<dbReference type="Proteomes" id="UP000070107">
    <property type="component" value="Unassembled WGS sequence"/>
</dbReference>
<evidence type="ECO:0000313" key="3">
    <source>
        <dbReference type="Proteomes" id="UP000070107"/>
    </source>
</evidence>
<feature type="region of interest" description="Disordered" evidence="1">
    <location>
        <begin position="281"/>
        <end position="300"/>
    </location>
</feature>
<reference evidence="2 3" key="1">
    <citation type="submission" date="2015-11" db="EMBL/GenBank/DDBJ databases">
        <title>Draft genome sequence of Paramesorhizobium deserti A-3-E, a strain highly resistant to diverse beta-lactam antibiotics.</title>
        <authorList>
            <person name="Lv R."/>
            <person name="Yang X."/>
            <person name="Fang N."/>
            <person name="Guo J."/>
            <person name="Luo X."/>
            <person name="Peng F."/>
            <person name="Yang R."/>
            <person name="Cui Y."/>
            <person name="Fang C."/>
            <person name="Song Y."/>
        </authorList>
    </citation>
    <scope>NUCLEOTIDE SEQUENCE [LARGE SCALE GENOMIC DNA]</scope>
    <source>
        <strain evidence="2 3">A-3-E</strain>
    </source>
</reference>
<evidence type="ECO:0000256" key="1">
    <source>
        <dbReference type="SAM" id="MobiDB-lite"/>
    </source>
</evidence>
<dbReference type="PANTHER" id="PTHR42815:SF2">
    <property type="entry name" value="FAD-BINDING, PUTATIVE (AFU_ORTHOLOGUE AFUA_6G07600)-RELATED"/>
    <property type="match status" value="1"/>
</dbReference>
<dbReference type="Gene3D" id="2.30.110.10">
    <property type="entry name" value="Electron Transport, Fmn-binding Protein, Chain A"/>
    <property type="match status" value="1"/>
</dbReference>
<comment type="caution">
    <text evidence="2">The sequence shown here is derived from an EMBL/GenBank/DDBJ whole genome shotgun (WGS) entry which is preliminary data.</text>
</comment>
<sequence>MAAIGNKVIRDFMPDQHREFMAQLPFLLLGAVDRHGDAWATLATGNPGFAVSPEPKLLDVRAKRDPDDPADSGLEDGDSIGLLGIELHTRRRNRANGTLRRDGPDGFTLMVEHSFGNCPKYIRLRDFHFEDTGKKEPSSAIWMEQLDERTRAMISAADTFFVASYADRDDGHRQVDVSHRGGKHGFVRIGDDGRLTIPDFTGNRFFNTLGNILMNGKAGLLFLDFATGDLLQLSGDAEVELKQDESEFFQGSERFWSFRPRRVVYRPGAITLRWSAQENGESPFSGMTGSWDQAEGASAG</sequence>
<dbReference type="STRING" id="1494590.ATN84_17050"/>
<dbReference type="SUPFAM" id="SSF50475">
    <property type="entry name" value="FMN-binding split barrel"/>
    <property type="match status" value="1"/>
</dbReference>
<accession>A0A135HRX7</accession>